<evidence type="ECO:0008006" key="10">
    <source>
        <dbReference type="Google" id="ProtNLM"/>
    </source>
</evidence>
<feature type="transmembrane region" description="Helical" evidence="6">
    <location>
        <begin position="199"/>
        <end position="226"/>
    </location>
</feature>
<feature type="compositionally biased region" description="Polar residues" evidence="5">
    <location>
        <begin position="472"/>
        <end position="482"/>
    </location>
</feature>
<keyword evidence="3 6" id="KW-1133">Transmembrane helix</keyword>
<feature type="transmembrane region" description="Helical" evidence="6">
    <location>
        <begin position="123"/>
        <end position="144"/>
    </location>
</feature>
<comment type="subcellular location">
    <subcellularLocation>
        <location evidence="1">Membrane</location>
        <topology evidence="1">Multi-pass membrane protein</topology>
    </subcellularLocation>
</comment>
<evidence type="ECO:0000256" key="3">
    <source>
        <dbReference type="ARBA" id="ARBA00022989"/>
    </source>
</evidence>
<dbReference type="PANTHER" id="PTHR23112">
    <property type="entry name" value="G PROTEIN-COUPLED RECEPTOR 157-RELATED"/>
    <property type="match status" value="1"/>
</dbReference>
<feature type="transmembrane region" description="Helical" evidence="6">
    <location>
        <begin position="283"/>
        <end position="307"/>
    </location>
</feature>
<feature type="compositionally biased region" description="Polar residues" evidence="5">
    <location>
        <begin position="373"/>
        <end position="387"/>
    </location>
</feature>
<feature type="transmembrane region" description="Helical" evidence="6">
    <location>
        <begin position="28"/>
        <end position="57"/>
    </location>
</feature>
<feature type="compositionally biased region" description="Low complexity" evidence="5">
    <location>
        <begin position="547"/>
        <end position="563"/>
    </location>
</feature>
<gene>
    <name evidence="8" type="ORF">AAF712_004988</name>
    <name evidence="7" type="ORF">AAF712_012368</name>
</gene>
<evidence type="ECO:0000256" key="6">
    <source>
        <dbReference type="SAM" id="Phobius"/>
    </source>
</evidence>
<keyword evidence="2 6" id="KW-0812">Transmembrane</keyword>
<evidence type="ECO:0000256" key="5">
    <source>
        <dbReference type="SAM" id="MobiDB-lite"/>
    </source>
</evidence>
<evidence type="ECO:0000313" key="7">
    <source>
        <dbReference type="EMBL" id="KAL0060829.1"/>
    </source>
</evidence>
<evidence type="ECO:0000313" key="8">
    <source>
        <dbReference type="EMBL" id="KAL0067820.1"/>
    </source>
</evidence>
<evidence type="ECO:0000256" key="4">
    <source>
        <dbReference type="ARBA" id="ARBA00023136"/>
    </source>
</evidence>
<dbReference type="PANTHER" id="PTHR23112:SF37">
    <property type="entry name" value="G PROTEIN-COUPLED RECEPTOR GPR1"/>
    <property type="match status" value="1"/>
</dbReference>
<name>A0ABR3A2V9_9AGAR</name>
<feature type="region of interest" description="Disordered" evidence="5">
    <location>
        <begin position="529"/>
        <end position="563"/>
    </location>
</feature>
<feature type="transmembrane region" description="Helical" evidence="6">
    <location>
        <begin position="247"/>
        <end position="271"/>
    </location>
</feature>
<evidence type="ECO:0000256" key="2">
    <source>
        <dbReference type="ARBA" id="ARBA00022692"/>
    </source>
</evidence>
<protein>
    <recommendedName>
        <fullName evidence="10">G-protein coupled receptors family 2 profile 2 domain-containing protein</fullName>
    </recommendedName>
</protein>
<keyword evidence="9" id="KW-1185">Reference proteome</keyword>
<feature type="region of interest" description="Disordered" evidence="5">
    <location>
        <begin position="366"/>
        <end position="387"/>
    </location>
</feature>
<comment type="caution">
    <text evidence="8">The sequence shown here is derived from an EMBL/GenBank/DDBJ whole genome shotgun (WGS) entry which is preliminary data.</text>
</comment>
<feature type="region of interest" description="Disordered" evidence="5">
    <location>
        <begin position="427"/>
        <end position="482"/>
    </location>
</feature>
<dbReference type="EMBL" id="JBBXMP010000159">
    <property type="protein sequence ID" value="KAL0060829.1"/>
    <property type="molecule type" value="Genomic_DNA"/>
</dbReference>
<proteinExistence type="predicted"/>
<dbReference type="EMBL" id="JBBXMP010000022">
    <property type="protein sequence ID" value="KAL0067820.1"/>
    <property type="molecule type" value="Genomic_DNA"/>
</dbReference>
<sequence length="601" mass="65567">MAPLPPPSSATAPSLPVPTFFPIADNQLAGAIVVNLFAILSSIALLAIVLRVFYLLFRRLCGHNISHYRDYLFFSTQLGYYAACLLIANTINSVAGLMGLPFLIRHGIDEGGLCITQAVVMQFGNIASAYFTVAIGIHTFNSLVLRKRQSVFIYAPAIFIGWAAALVISVLPVMVDLGKIYGVSGLACGVKTIYGSTMFFFHLFPIFLAAALSLILYTLIFLVLRGSLVVKGGSKLNKDSSDAYQRFVAGIARSMLWYPFAYIACLVPYAVTRLLSLDTSIEIPFPFIVIAFTLWFALGVINALLLFNTHRVLTPAFDGKATTHSKRQTEMSFGTADTLKRLTTVSAMYPVPTYSEKMAQETQRGFGDIQPYSPGTETSSQRGLLPNTTKDGASIYSYYGSEAADPYPRNITPVAELNRSLDLPSQALPAHDRQKSTDTISSLPPPPRRPRSPPTALRRLETNKTAPFPVHRNNSSLSSIESRAQSPLSLASYRAPQMTALRDLDHERNTSVGSSVELDVSGWLARQNPDGSIPSGTRNQPMLSAVRPTFPSPISSPTSSPSERLRPLLLASVERTGSVLLAQHYNRLYSNQSPSPVDSSR</sequence>
<feature type="transmembrane region" description="Helical" evidence="6">
    <location>
        <begin position="151"/>
        <end position="175"/>
    </location>
</feature>
<evidence type="ECO:0000313" key="9">
    <source>
        <dbReference type="Proteomes" id="UP001437256"/>
    </source>
</evidence>
<reference evidence="8 9" key="1">
    <citation type="submission" date="2024-05" db="EMBL/GenBank/DDBJ databases">
        <title>A draft genome resource for the thread blight pathogen Marasmius tenuissimus strain MS-2.</title>
        <authorList>
            <person name="Yulfo-Soto G.E."/>
            <person name="Baruah I.K."/>
            <person name="Amoako-Attah I."/>
            <person name="Bukari Y."/>
            <person name="Meinhardt L.W."/>
            <person name="Bailey B.A."/>
            <person name="Cohen S.P."/>
        </authorList>
    </citation>
    <scope>NUCLEOTIDE SEQUENCE [LARGE SCALE GENOMIC DNA]</scope>
    <source>
        <strain evidence="8 9">MS-2</strain>
    </source>
</reference>
<dbReference type="Proteomes" id="UP001437256">
    <property type="component" value="Unassembled WGS sequence"/>
</dbReference>
<dbReference type="Gene3D" id="1.20.1070.10">
    <property type="entry name" value="Rhodopsin 7-helix transmembrane proteins"/>
    <property type="match status" value="1"/>
</dbReference>
<accession>A0ABR3A2V9</accession>
<evidence type="ECO:0000256" key="1">
    <source>
        <dbReference type="ARBA" id="ARBA00004141"/>
    </source>
</evidence>
<organism evidence="8 9">
    <name type="scientific">Marasmius tenuissimus</name>
    <dbReference type="NCBI Taxonomy" id="585030"/>
    <lineage>
        <taxon>Eukaryota</taxon>
        <taxon>Fungi</taxon>
        <taxon>Dikarya</taxon>
        <taxon>Basidiomycota</taxon>
        <taxon>Agaricomycotina</taxon>
        <taxon>Agaricomycetes</taxon>
        <taxon>Agaricomycetidae</taxon>
        <taxon>Agaricales</taxon>
        <taxon>Marasmiineae</taxon>
        <taxon>Marasmiaceae</taxon>
        <taxon>Marasmius</taxon>
    </lineage>
</organism>
<feature type="transmembrane region" description="Helical" evidence="6">
    <location>
        <begin position="78"/>
        <end position="103"/>
    </location>
</feature>
<keyword evidence="4 6" id="KW-0472">Membrane</keyword>
<dbReference type="SUPFAM" id="SSF81321">
    <property type="entry name" value="Family A G protein-coupled receptor-like"/>
    <property type="match status" value="1"/>
</dbReference>